<protein>
    <recommendedName>
        <fullName evidence="2">DUF58 domain-containing protein</fullName>
    </recommendedName>
</protein>
<evidence type="ECO:0000256" key="1">
    <source>
        <dbReference type="SAM" id="Phobius"/>
    </source>
</evidence>
<name>F4CL67_PSEUX</name>
<gene>
    <name evidence="3" type="ordered locus">Psed_2796</name>
</gene>
<dbReference type="STRING" id="675635.Psed_2796"/>
<dbReference type="Pfam" id="PF01882">
    <property type="entry name" value="DUF58"/>
    <property type="match status" value="1"/>
</dbReference>
<dbReference type="PANTHER" id="PTHR34351:SF1">
    <property type="entry name" value="SLR1927 PROTEIN"/>
    <property type="match status" value="1"/>
</dbReference>
<accession>F4CL67</accession>
<dbReference type="AlphaFoldDB" id="F4CL67"/>
<keyword evidence="1" id="KW-0472">Membrane</keyword>
<dbReference type="RefSeq" id="WP_013674920.1">
    <property type="nucleotide sequence ID" value="NC_015312.1"/>
</dbReference>
<organism evidence="3 4">
    <name type="scientific">Pseudonocardia dioxanivorans (strain ATCC 55486 / DSM 44775 / JCM 13855 / CB1190)</name>
    <dbReference type="NCBI Taxonomy" id="675635"/>
    <lineage>
        <taxon>Bacteria</taxon>
        <taxon>Bacillati</taxon>
        <taxon>Actinomycetota</taxon>
        <taxon>Actinomycetes</taxon>
        <taxon>Pseudonocardiales</taxon>
        <taxon>Pseudonocardiaceae</taxon>
        <taxon>Pseudonocardia</taxon>
    </lineage>
</organism>
<dbReference type="EMBL" id="CP002593">
    <property type="protein sequence ID" value="AEA24996.1"/>
    <property type="molecule type" value="Genomic_DNA"/>
</dbReference>
<keyword evidence="1" id="KW-0812">Transmembrane</keyword>
<dbReference type="InterPro" id="IPR002881">
    <property type="entry name" value="DUF58"/>
</dbReference>
<sequence>MAAPRATGSGGRSGRPRWSSGLTVRGRCLLAGGIATGVSAVVLDERDLLRLALFVVALPLLSLLVAAVTRRVVRADRTVDPARVSVGAECTVDVRLSGGPLVGALRVADTVPDAAGPRPSAPPRFTVHRLPPRTGVLLRYPLRPVLRGDHRVGPLVARVTDPLGLAEFPRRYGGADRLLVLPATVDLHGLPSALGGGEGTPGAVVAHQGIGEPDVMVRPYRSGDEIRRVHWRATARHDELMVRLEERPWRGEITVLLDRRDGAHRGDGPSSSLEYAVSMAASIALHLVRAGEPVTVVTEDGAALAPRLGGSSGLPATGADELLDALATLRVSARTTLDGPLLAPSGDVVAIVGETSSDDVAALLERRPASGHAVVLDVASWDAGATARPADATAADLRRAGWHVTVARADTDPRTCWADLSSGRRLVPGAAR</sequence>
<dbReference type="eggNOG" id="COG1721">
    <property type="taxonomic scope" value="Bacteria"/>
</dbReference>
<dbReference type="OrthoDB" id="9812729at2"/>
<keyword evidence="4" id="KW-1185">Reference proteome</keyword>
<reference evidence="3 4" key="1">
    <citation type="journal article" date="2011" name="J. Bacteriol.">
        <title>Genome sequence of the 1,4-dioxane-degrading Pseudonocardia dioxanivorans strain CB1190.</title>
        <authorList>
            <person name="Sales C.M."/>
            <person name="Mahendra S."/>
            <person name="Grostern A."/>
            <person name="Parales R.E."/>
            <person name="Goodwin L.A."/>
            <person name="Woyke T."/>
            <person name="Nolan M."/>
            <person name="Lapidus A."/>
            <person name="Chertkov O."/>
            <person name="Ovchinnikova G."/>
            <person name="Sczyrba A."/>
            <person name="Alvarez-Cohen L."/>
        </authorList>
    </citation>
    <scope>NUCLEOTIDE SEQUENCE [LARGE SCALE GENOMIC DNA]</scope>
    <source>
        <strain evidence="4">ATCC 55486 / DSM 44775 / JCM 13855 / CB1190</strain>
    </source>
</reference>
<evidence type="ECO:0000259" key="2">
    <source>
        <dbReference type="Pfam" id="PF01882"/>
    </source>
</evidence>
<evidence type="ECO:0000313" key="3">
    <source>
        <dbReference type="EMBL" id="AEA24996.1"/>
    </source>
</evidence>
<proteinExistence type="predicted"/>
<dbReference type="HOGENOM" id="CLU_026152_2_0_11"/>
<dbReference type="Proteomes" id="UP000007809">
    <property type="component" value="Chromosome"/>
</dbReference>
<keyword evidence="1" id="KW-1133">Transmembrane helix</keyword>
<feature type="transmembrane region" description="Helical" evidence="1">
    <location>
        <begin position="48"/>
        <end position="68"/>
    </location>
</feature>
<dbReference type="KEGG" id="pdx:Psed_2796"/>
<dbReference type="PANTHER" id="PTHR34351">
    <property type="entry name" value="SLR1927 PROTEIN-RELATED"/>
    <property type="match status" value="1"/>
</dbReference>
<feature type="transmembrane region" description="Helical" evidence="1">
    <location>
        <begin position="22"/>
        <end position="42"/>
    </location>
</feature>
<evidence type="ECO:0000313" key="4">
    <source>
        <dbReference type="Proteomes" id="UP000007809"/>
    </source>
</evidence>
<feature type="domain" description="DUF58" evidence="2">
    <location>
        <begin position="217"/>
        <end position="310"/>
    </location>
</feature>